<evidence type="ECO:0000256" key="3">
    <source>
        <dbReference type="ARBA" id="ARBA00023163"/>
    </source>
</evidence>
<dbReference type="PATRIC" id="fig|1632867.3.peg.4687"/>
<keyword evidence="1" id="KW-0805">Transcription regulation</keyword>
<evidence type="ECO:0000256" key="4">
    <source>
        <dbReference type="PROSITE-ProRule" id="PRU00335"/>
    </source>
</evidence>
<gene>
    <name evidence="6" type="ORF">VZ94_06345</name>
</gene>
<protein>
    <submittedName>
        <fullName evidence="6">TetR family transcriptional regulator</fullName>
    </submittedName>
</protein>
<proteinExistence type="predicted"/>
<dbReference type="SUPFAM" id="SSF48498">
    <property type="entry name" value="Tetracyclin repressor-like, C-terminal domain"/>
    <property type="match status" value="1"/>
</dbReference>
<dbReference type="Pfam" id="PF00440">
    <property type="entry name" value="TetR_N"/>
    <property type="match status" value="1"/>
</dbReference>
<dbReference type="InterPro" id="IPR025996">
    <property type="entry name" value="MT1864/Rv1816-like_C"/>
</dbReference>
<dbReference type="PANTHER" id="PTHR30055">
    <property type="entry name" value="HTH-TYPE TRANSCRIPTIONAL REGULATOR RUTR"/>
    <property type="match status" value="1"/>
</dbReference>
<feature type="domain" description="HTH tetR-type" evidence="5">
    <location>
        <begin position="10"/>
        <end position="70"/>
    </location>
</feature>
<feature type="DNA-binding region" description="H-T-H motif" evidence="4">
    <location>
        <begin position="33"/>
        <end position="52"/>
    </location>
</feature>
<evidence type="ECO:0000259" key="5">
    <source>
        <dbReference type="PROSITE" id="PS50977"/>
    </source>
</evidence>
<reference evidence="7" key="1">
    <citation type="submission" date="2015-03" db="EMBL/GenBank/DDBJ databases">
        <title>Draft genome sequence of a novel methanotroph (Sn10-6) isolated from flooded ricefield rhizosphere in India.</title>
        <authorList>
            <person name="Pandit P.S."/>
            <person name="Pore S.D."/>
            <person name="Arora P."/>
            <person name="Kapse N.G."/>
            <person name="Dhakephalkar P.K."/>
            <person name="Rahalkar M.C."/>
        </authorList>
    </citation>
    <scope>NUCLEOTIDE SEQUENCE [LARGE SCALE GENOMIC DNA]</scope>
    <source>
        <strain evidence="7">Sn10-6</strain>
    </source>
</reference>
<dbReference type="EMBL" id="LAJX01000055">
    <property type="protein sequence ID" value="KJV07175.1"/>
    <property type="molecule type" value="Genomic_DNA"/>
</dbReference>
<evidence type="ECO:0000313" key="7">
    <source>
        <dbReference type="Proteomes" id="UP000033684"/>
    </source>
</evidence>
<dbReference type="InterPro" id="IPR001647">
    <property type="entry name" value="HTH_TetR"/>
</dbReference>
<keyword evidence="7" id="KW-1185">Reference proteome</keyword>
<dbReference type="Pfam" id="PF13305">
    <property type="entry name" value="TetR_C_33"/>
    <property type="match status" value="1"/>
</dbReference>
<name>A0A0F3IKC1_9GAMM</name>
<dbReference type="RefSeq" id="WP_045778596.1">
    <property type="nucleotide sequence ID" value="NZ_LAJX01000055.1"/>
</dbReference>
<dbReference type="InterPro" id="IPR009057">
    <property type="entry name" value="Homeodomain-like_sf"/>
</dbReference>
<keyword evidence="3" id="KW-0804">Transcription</keyword>
<reference evidence="6 7" key="2">
    <citation type="journal article" date="2016" name="Microb. Ecol.">
        <title>Genome Characteristics of a Novel Type I Methanotroph (Sn10-6) Isolated from a Flooded Indian Rice Field.</title>
        <authorList>
            <person name="Rahalkar M.C."/>
            <person name="Pandit P.S."/>
            <person name="Dhakephalkar P.K."/>
            <person name="Pore S."/>
            <person name="Arora P."/>
            <person name="Kapse N."/>
        </authorList>
    </citation>
    <scope>NUCLEOTIDE SEQUENCE [LARGE SCALE GENOMIC DNA]</scope>
    <source>
        <strain evidence="6 7">Sn10-6</strain>
    </source>
</reference>
<dbReference type="PROSITE" id="PS50977">
    <property type="entry name" value="HTH_TETR_2"/>
    <property type="match status" value="1"/>
</dbReference>
<dbReference type="OrthoDB" id="7223515at2"/>
<dbReference type="AlphaFoldDB" id="A0A0F3IKC1"/>
<dbReference type="Gene3D" id="1.10.357.10">
    <property type="entry name" value="Tetracycline Repressor, domain 2"/>
    <property type="match status" value="1"/>
</dbReference>
<dbReference type="PRINTS" id="PR00455">
    <property type="entry name" value="HTHTETR"/>
</dbReference>
<evidence type="ECO:0000313" key="6">
    <source>
        <dbReference type="EMBL" id="KJV07175.1"/>
    </source>
</evidence>
<dbReference type="Proteomes" id="UP000033684">
    <property type="component" value="Unassembled WGS sequence"/>
</dbReference>
<dbReference type="GO" id="GO:0000976">
    <property type="term" value="F:transcription cis-regulatory region binding"/>
    <property type="evidence" value="ECO:0007669"/>
    <property type="project" value="TreeGrafter"/>
</dbReference>
<dbReference type="SUPFAM" id="SSF46689">
    <property type="entry name" value="Homeodomain-like"/>
    <property type="match status" value="1"/>
</dbReference>
<organism evidence="6 7">
    <name type="scientific">Methylocucumis oryzae</name>
    <dbReference type="NCBI Taxonomy" id="1632867"/>
    <lineage>
        <taxon>Bacteria</taxon>
        <taxon>Pseudomonadati</taxon>
        <taxon>Pseudomonadota</taxon>
        <taxon>Gammaproteobacteria</taxon>
        <taxon>Methylococcales</taxon>
        <taxon>Methylococcaceae</taxon>
        <taxon>Methylocucumis</taxon>
    </lineage>
</organism>
<accession>A0A0F3IKC1</accession>
<keyword evidence="2 4" id="KW-0238">DNA-binding</keyword>
<dbReference type="InterPro" id="IPR050109">
    <property type="entry name" value="HTH-type_TetR-like_transc_reg"/>
</dbReference>
<evidence type="ECO:0000256" key="1">
    <source>
        <dbReference type="ARBA" id="ARBA00023015"/>
    </source>
</evidence>
<dbReference type="PANTHER" id="PTHR30055:SF234">
    <property type="entry name" value="HTH-TYPE TRANSCRIPTIONAL REGULATOR BETI"/>
    <property type="match status" value="1"/>
</dbReference>
<sequence>MARRSEHSQEQIREMVLSAAEKIVVERGFDGLTMRRIAGRIGYTVGSIYMVFQNMADLVLHINALTLDQMAEQLKHAVLTDEETYLELYAKTYLHYAHNNLNRWRLIFEFRLPDEAEVPTWYQAKVDAIFKHVEEQFTALSEHASEDEKRQAARTLWAGVHGVCSLSLNGTLGTVGINDVDTSVVLLTRSFLLGWTQKHKS</sequence>
<dbReference type="InterPro" id="IPR036271">
    <property type="entry name" value="Tet_transcr_reg_TetR-rel_C_sf"/>
</dbReference>
<dbReference type="GO" id="GO:0003700">
    <property type="term" value="F:DNA-binding transcription factor activity"/>
    <property type="evidence" value="ECO:0007669"/>
    <property type="project" value="TreeGrafter"/>
</dbReference>
<comment type="caution">
    <text evidence="6">The sequence shown here is derived from an EMBL/GenBank/DDBJ whole genome shotgun (WGS) entry which is preliminary data.</text>
</comment>
<evidence type="ECO:0000256" key="2">
    <source>
        <dbReference type="ARBA" id="ARBA00023125"/>
    </source>
</evidence>